<keyword evidence="5 7" id="KW-0408">Iron</keyword>
<evidence type="ECO:0000256" key="4">
    <source>
        <dbReference type="ARBA" id="ARBA00023002"/>
    </source>
</evidence>
<dbReference type="AlphaFoldDB" id="A0AAF0BR46"/>
<dbReference type="PANTHER" id="PTHR46696">
    <property type="entry name" value="P450, PUTATIVE (EUROFUNG)-RELATED"/>
    <property type="match status" value="1"/>
</dbReference>
<dbReference type="KEGG" id="ima:PO878_16010"/>
<dbReference type="EMBL" id="CP116942">
    <property type="protein sequence ID" value="WCO66006.1"/>
    <property type="molecule type" value="Genomic_DNA"/>
</dbReference>
<keyword evidence="4 7" id="KW-0560">Oxidoreductase</keyword>
<keyword evidence="6 7" id="KW-0503">Monooxygenase</keyword>
<dbReference type="CDD" id="cd11078">
    <property type="entry name" value="CYP130-like"/>
    <property type="match status" value="1"/>
</dbReference>
<evidence type="ECO:0000256" key="6">
    <source>
        <dbReference type="ARBA" id="ARBA00023033"/>
    </source>
</evidence>
<comment type="similarity">
    <text evidence="1 7">Belongs to the cytochrome P450 family.</text>
</comment>
<dbReference type="PANTHER" id="PTHR46696:SF4">
    <property type="entry name" value="BIOTIN BIOSYNTHESIS CYTOCHROME P450"/>
    <property type="match status" value="1"/>
</dbReference>
<dbReference type="GO" id="GO:0006707">
    <property type="term" value="P:cholesterol catabolic process"/>
    <property type="evidence" value="ECO:0007669"/>
    <property type="project" value="TreeGrafter"/>
</dbReference>
<organism evidence="8 9">
    <name type="scientific">Iamia majanohamensis</name>
    <dbReference type="NCBI Taxonomy" id="467976"/>
    <lineage>
        <taxon>Bacteria</taxon>
        <taxon>Bacillati</taxon>
        <taxon>Actinomycetota</taxon>
        <taxon>Acidimicrobiia</taxon>
        <taxon>Acidimicrobiales</taxon>
        <taxon>Iamiaceae</taxon>
        <taxon>Iamia</taxon>
    </lineage>
</organism>
<dbReference type="Proteomes" id="UP001216390">
    <property type="component" value="Chromosome"/>
</dbReference>
<keyword evidence="3 7" id="KW-0479">Metal-binding</keyword>
<dbReference type="GO" id="GO:0008395">
    <property type="term" value="F:steroid hydroxylase activity"/>
    <property type="evidence" value="ECO:0007669"/>
    <property type="project" value="TreeGrafter"/>
</dbReference>
<evidence type="ECO:0000313" key="8">
    <source>
        <dbReference type="EMBL" id="WCO66006.1"/>
    </source>
</evidence>
<evidence type="ECO:0000256" key="1">
    <source>
        <dbReference type="ARBA" id="ARBA00010617"/>
    </source>
</evidence>
<gene>
    <name evidence="8" type="ORF">PO878_16010</name>
</gene>
<accession>A0AAF0BR46</accession>
<evidence type="ECO:0000313" key="9">
    <source>
        <dbReference type="Proteomes" id="UP001216390"/>
    </source>
</evidence>
<evidence type="ECO:0000256" key="7">
    <source>
        <dbReference type="RuleBase" id="RU000461"/>
    </source>
</evidence>
<keyword evidence="9" id="KW-1185">Reference proteome</keyword>
<dbReference type="SUPFAM" id="SSF48264">
    <property type="entry name" value="Cytochrome P450"/>
    <property type="match status" value="1"/>
</dbReference>
<reference evidence="8" key="1">
    <citation type="submission" date="2023-01" db="EMBL/GenBank/DDBJ databases">
        <title>The diversity of Class Acidimicrobiia in South China Sea sediment environments and the proposal of Iamia marina sp. nov., a novel species of the genus Iamia.</title>
        <authorList>
            <person name="He Y."/>
            <person name="Tian X."/>
        </authorList>
    </citation>
    <scope>NUCLEOTIDE SEQUENCE</scope>
    <source>
        <strain evidence="8">DSM 19957</strain>
    </source>
</reference>
<dbReference type="GO" id="GO:0020037">
    <property type="term" value="F:heme binding"/>
    <property type="evidence" value="ECO:0007669"/>
    <property type="project" value="InterPro"/>
</dbReference>
<dbReference type="InterPro" id="IPR002397">
    <property type="entry name" value="Cyt_P450_B"/>
</dbReference>
<dbReference type="InterPro" id="IPR001128">
    <property type="entry name" value="Cyt_P450"/>
</dbReference>
<dbReference type="PROSITE" id="PS00086">
    <property type="entry name" value="CYTOCHROME_P450"/>
    <property type="match status" value="1"/>
</dbReference>
<keyword evidence="2 7" id="KW-0349">Heme</keyword>
<dbReference type="Pfam" id="PF00067">
    <property type="entry name" value="p450"/>
    <property type="match status" value="1"/>
</dbReference>
<dbReference type="PRINTS" id="PR00359">
    <property type="entry name" value="BP450"/>
</dbReference>
<dbReference type="GO" id="GO:0005506">
    <property type="term" value="F:iron ion binding"/>
    <property type="evidence" value="ECO:0007669"/>
    <property type="project" value="InterPro"/>
</dbReference>
<proteinExistence type="inferred from homology"/>
<dbReference type="RefSeq" id="WP_272735532.1">
    <property type="nucleotide sequence ID" value="NZ_CP116942.1"/>
</dbReference>
<evidence type="ECO:0000256" key="3">
    <source>
        <dbReference type="ARBA" id="ARBA00022723"/>
    </source>
</evidence>
<dbReference type="FunFam" id="1.10.630.10:FF:000018">
    <property type="entry name" value="Cytochrome P450 monooxygenase"/>
    <property type="match status" value="1"/>
</dbReference>
<protein>
    <submittedName>
        <fullName evidence="8">Cytochrome P450</fullName>
    </submittedName>
</protein>
<name>A0AAF0BR46_9ACTN</name>
<sequence length="401" mass="44302">MSTAVAPGPVTYDPYAYAIHEDPYPTYARLRAEAPVYRSEEHGFWALSRHVDVIEGFRDTGAYSSAHGVSLDPAASGPHAHRTMSFLAMDPPRHGRMRGLVSRGFTPRRVLDLEPRIREIATGYIDEALERGSFDLVADLAGKLPMDVISELVGVPPEDRAELRRLSDLLVHREDGVMDVPQAGVEAALHLAGYYAEMIASRRAQRTDDLTSALIDAELDGDRLSDDDITSFLFLMVVAGNETTTKLLGNAWYWAWRNPDERAKPFADPARVPEWVEETLRYDTSSQMLARVATTDLTVRGTTIPAGDRVLLLVGSANRDEDVFPDPDRYGIGRDTGDLASFGFGRHFCLGASLARLEARVCLEELVRRVADYDVDPDGIERVHSVNVRGLAALPTTVTPR</sequence>
<dbReference type="InterPro" id="IPR036396">
    <property type="entry name" value="Cyt_P450_sf"/>
</dbReference>
<dbReference type="InterPro" id="IPR017972">
    <property type="entry name" value="Cyt_P450_CS"/>
</dbReference>
<evidence type="ECO:0000256" key="5">
    <source>
        <dbReference type="ARBA" id="ARBA00023004"/>
    </source>
</evidence>
<evidence type="ECO:0000256" key="2">
    <source>
        <dbReference type="ARBA" id="ARBA00022617"/>
    </source>
</evidence>
<dbReference type="Gene3D" id="1.10.630.10">
    <property type="entry name" value="Cytochrome P450"/>
    <property type="match status" value="1"/>
</dbReference>
<dbReference type="GO" id="GO:0036199">
    <property type="term" value="F:cholest-4-en-3-one 26-monooxygenase activity"/>
    <property type="evidence" value="ECO:0007669"/>
    <property type="project" value="TreeGrafter"/>
</dbReference>